<evidence type="ECO:0000313" key="2">
    <source>
        <dbReference type="Proteomes" id="UP000229896"/>
    </source>
</evidence>
<evidence type="ECO:0000313" key="1">
    <source>
        <dbReference type="EMBL" id="PIU24407.1"/>
    </source>
</evidence>
<accession>A0A2M6YCI4</accession>
<dbReference type="AlphaFoldDB" id="A0A2M6YCI4"/>
<feature type="non-terminal residue" evidence="1">
    <location>
        <position position="53"/>
    </location>
</feature>
<gene>
    <name evidence="1" type="ORF">COT12_01220</name>
</gene>
<sequence>MVSAIYNKYAKSDYEIKKEFEAGLVLVSDEIKAVRDNRVNLKGSYGKIFYSQS</sequence>
<dbReference type="GO" id="GO:0003723">
    <property type="term" value="F:RNA binding"/>
    <property type="evidence" value="ECO:0007669"/>
    <property type="project" value="InterPro"/>
</dbReference>
<protein>
    <submittedName>
        <fullName evidence="1">Uncharacterized protein</fullName>
    </submittedName>
</protein>
<organism evidence="1 2">
    <name type="scientific">Candidatus Berkelbacteria bacterium CG08_land_8_20_14_0_20_39_8</name>
    <dbReference type="NCBI Taxonomy" id="1974511"/>
    <lineage>
        <taxon>Bacteria</taxon>
        <taxon>Candidatus Berkelbacteria</taxon>
    </lineage>
</organism>
<name>A0A2M6YCI4_9BACT</name>
<dbReference type="EMBL" id="PEXI01000042">
    <property type="protein sequence ID" value="PIU24407.1"/>
    <property type="molecule type" value="Genomic_DNA"/>
</dbReference>
<dbReference type="Proteomes" id="UP000229896">
    <property type="component" value="Unassembled WGS sequence"/>
</dbReference>
<dbReference type="InterPro" id="IPR023620">
    <property type="entry name" value="SmpB"/>
</dbReference>
<dbReference type="SUPFAM" id="SSF74982">
    <property type="entry name" value="Small protein B (SmpB)"/>
    <property type="match status" value="1"/>
</dbReference>
<dbReference type="Pfam" id="PF01668">
    <property type="entry name" value="SmpB"/>
    <property type="match status" value="1"/>
</dbReference>
<comment type="caution">
    <text evidence="1">The sequence shown here is derived from an EMBL/GenBank/DDBJ whole genome shotgun (WGS) entry which is preliminary data.</text>
</comment>
<dbReference type="Gene3D" id="2.40.280.10">
    <property type="match status" value="1"/>
</dbReference>
<reference evidence="2" key="1">
    <citation type="submission" date="2017-09" db="EMBL/GenBank/DDBJ databases">
        <title>Depth-based differentiation of microbial function through sediment-hosted aquifers and enrichment of novel symbionts in the deep terrestrial subsurface.</title>
        <authorList>
            <person name="Probst A.J."/>
            <person name="Ladd B."/>
            <person name="Jarett J.K."/>
            <person name="Geller-Mcgrath D.E."/>
            <person name="Sieber C.M.K."/>
            <person name="Emerson J.B."/>
            <person name="Anantharaman K."/>
            <person name="Thomas B.C."/>
            <person name="Malmstrom R."/>
            <person name="Stieglmeier M."/>
            <person name="Klingl A."/>
            <person name="Woyke T."/>
            <person name="Ryan C.M."/>
            <person name="Banfield J.F."/>
        </authorList>
    </citation>
    <scope>NUCLEOTIDE SEQUENCE [LARGE SCALE GENOMIC DNA]</scope>
</reference>
<proteinExistence type="predicted"/>
<dbReference type="InterPro" id="IPR000037">
    <property type="entry name" value="SsrA-bd_prot"/>
</dbReference>